<gene>
    <name evidence="1" type="ORF">IAC08_05990</name>
</gene>
<reference evidence="1" key="2">
    <citation type="journal article" date="2021" name="PeerJ">
        <title>Extensive microbial diversity within the chicken gut microbiome revealed by metagenomics and culture.</title>
        <authorList>
            <person name="Gilroy R."/>
            <person name="Ravi A."/>
            <person name="Getino M."/>
            <person name="Pursley I."/>
            <person name="Horton D.L."/>
            <person name="Alikhan N.F."/>
            <person name="Baker D."/>
            <person name="Gharbi K."/>
            <person name="Hall N."/>
            <person name="Watson M."/>
            <person name="Adriaenssens E.M."/>
            <person name="Foster-Nyarko E."/>
            <person name="Jarju S."/>
            <person name="Secka A."/>
            <person name="Antonio M."/>
            <person name="Oren A."/>
            <person name="Chaudhuri R.R."/>
            <person name="La Ragione R."/>
            <person name="Hildebrand F."/>
            <person name="Pallen M.J."/>
        </authorList>
    </citation>
    <scope>NUCLEOTIDE SEQUENCE</scope>
    <source>
        <strain evidence="1">B1-3475</strain>
    </source>
</reference>
<accession>A0A9D9HLB1</accession>
<organism evidence="1 2">
    <name type="scientific">Candidatus Cryptobacteroides intestinigallinarum</name>
    <dbReference type="NCBI Taxonomy" id="2840767"/>
    <lineage>
        <taxon>Bacteria</taxon>
        <taxon>Pseudomonadati</taxon>
        <taxon>Bacteroidota</taxon>
        <taxon>Bacteroidia</taxon>
        <taxon>Bacteroidales</taxon>
        <taxon>Candidatus Cryptobacteroides</taxon>
    </lineage>
</organism>
<dbReference type="EMBL" id="JADIMK010000065">
    <property type="protein sequence ID" value="MBO8455937.1"/>
    <property type="molecule type" value="Genomic_DNA"/>
</dbReference>
<proteinExistence type="predicted"/>
<sequence length="190" mass="20518">MLDGFVSAILGKRVSFDYSYTLSASTGSKITGSGHVVFQGDSFMQEGNGLETYCDGRSRWTLDRSAKEAIAESVDSSSPDYLSYPTFILRDIDKVFAPDGGQSVSEKKISGQDAVSLKLRPAVPMGKISSALLYFAKGTYRPVALDLYLEDGSVLKLSVSGYEVSSPVEDNMFSLDAGSLGDEYVITDLR</sequence>
<evidence type="ECO:0008006" key="3">
    <source>
        <dbReference type="Google" id="ProtNLM"/>
    </source>
</evidence>
<evidence type="ECO:0000313" key="1">
    <source>
        <dbReference type="EMBL" id="MBO8455937.1"/>
    </source>
</evidence>
<protein>
    <recommendedName>
        <fullName evidence="3">Outer membrane lipoprotein carrier protein LolA</fullName>
    </recommendedName>
</protein>
<dbReference type="AlphaFoldDB" id="A0A9D9HLB1"/>
<evidence type="ECO:0000313" key="2">
    <source>
        <dbReference type="Proteomes" id="UP000823617"/>
    </source>
</evidence>
<reference evidence="1" key="1">
    <citation type="submission" date="2020-10" db="EMBL/GenBank/DDBJ databases">
        <authorList>
            <person name="Gilroy R."/>
        </authorList>
    </citation>
    <scope>NUCLEOTIDE SEQUENCE</scope>
    <source>
        <strain evidence="1">B1-3475</strain>
    </source>
</reference>
<name>A0A9D9HLB1_9BACT</name>
<dbReference type="Proteomes" id="UP000823617">
    <property type="component" value="Unassembled WGS sequence"/>
</dbReference>
<comment type="caution">
    <text evidence="1">The sequence shown here is derived from an EMBL/GenBank/DDBJ whole genome shotgun (WGS) entry which is preliminary data.</text>
</comment>
<dbReference type="Gene3D" id="2.50.20.10">
    <property type="entry name" value="Lipoprotein localisation LolA/LolB/LppX"/>
    <property type="match status" value="1"/>
</dbReference>